<feature type="compositionally biased region" description="Polar residues" evidence="1">
    <location>
        <begin position="87"/>
        <end position="108"/>
    </location>
</feature>
<dbReference type="RefSeq" id="WP_132213455.1">
    <property type="nucleotide sequence ID" value="NZ_SLWN01000014.1"/>
</dbReference>
<dbReference type="Proteomes" id="UP000294508">
    <property type="component" value="Unassembled WGS sequence"/>
</dbReference>
<dbReference type="OrthoDB" id="3831560at2"/>
<feature type="region of interest" description="Disordered" evidence="1">
    <location>
        <begin position="74"/>
        <end position="124"/>
    </location>
</feature>
<dbReference type="EMBL" id="SLWN01000014">
    <property type="protein sequence ID" value="TCO19209.1"/>
    <property type="molecule type" value="Genomic_DNA"/>
</dbReference>
<evidence type="ECO:0000313" key="4">
    <source>
        <dbReference type="Proteomes" id="UP000294508"/>
    </source>
</evidence>
<proteinExistence type="predicted"/>
<feature type="transmembrane region" description="Helical" evidence="2">
    <location>
        <begin position="44"/>
        <end position="65"/>
    </location>
</feature>
<evidence type="ECO:0000313" key="3">
    <source>
        <dbReference type="EMBL" id="TCO19209.1"/>
    </source>
</evidence>
<protein>
    <submittedName>
        <fullName evidence="3">Uncharacterized protein</fullName>
    </submittedName>
</protein>
<evidence type="ECO:0000256" key="2">
    <source>
        <dbReference type="SAM" id="Phobius"/>
    </source>
</evidence>
<keyword evidence="2" id="KW-0472">Membrane</keyword>
<reference evidence="3 4" key="1">
    <citation type="journal article" date="2015" name="Stand. Genomic Sci.">
        <title>Genomic Encyclopedia of Bacterial and Archaeal Type Strains, Phase III: the genomes of soil and plant-associated and newly described type strains.</title>
        <authorList>
            <person name="Whitman W.B."/>
            <person name="Woyke T."/>
            <person name="Klenk H.P."/>
            <person name="Zhou Y."/>
            <person name="Lilburn T.G."/>
            <person name="Beck B.J."/>
            <person name="De Vos P."/>
            <person name="Vandamme P."/>
            <person name="Eisen J.A."/>
            <person name="Garrity G."/>
            <person name="Hugenholtz P."/>
            <person name="Kyrpides N.C."/>
        </authorList>
    </citation>
    <scope>NUCLEOTIDE SEQUENCE [LARGE SCALE GENOMIC DNA]</scope>
    <source>
        <strain evidence="3 4">VKM Ac-2572</strain>
    </source>
</reference>
<sequence>MSDERRVTPEDDLRVALLPDDSIAPLDPARVIAGARRRRKVRGLAAAGVSAVAVIGVAAGGFLAGGGSLGNAPQPADPGLTVPAPTLATQDRPTPRPSETPNASTPPETETAGPEGTGSTAAPPTVASCLQEAAAAGEPAPGSAARQRGSLDRRLIVVADSNYWMACDNTFRPTPTARKPAKLERPSTQDNNAFAVAGNTITTAAGERDFFWAAGMLPKGVATVRYSFVDGAVVDAEVSNGFWMMRHLSTVPPGAHDLGDRVRVQLLSPSGAVLNDVRLNWGTQTCAQISHGC</sequence>
<keyword evidence="4" id="KW-1185">Reference proteome</keyword>
<accession>A0A4R2H2I1</accession>
<dbReference type="AlphaFoldDB" id="A0A4R2H2I1"/>
<keyword evidence="2" id="KW-0812">Transmembrane</keyword>
<name>A0A4R2H2I1_9ACTN</name>
<keyword evidence="2" id="KW-1133">Transmembrane helix</keyword>
<gene>
    <name evidence="3" type="ORF">EV652_114190</name>
</gene>
<evidence type="ECO:0000256" key="1">
    <source>
        <dbReference type="SAM" id="MobiDB-lite"/>
    </source>
</evidence>
<organism evidence="3 4">
    <name type="scientific">Kribbella steppae</name>
    <dbReference type="NCBI Taxonomy" id="2512223"/>
    <lineage>
        <taxon>Bacteria</taxon>
        <taxon>Bacillati</taxon>
        <taxon>Actinomycetota</taxon>
        <taxon>Actinomycetes</taxon>
        <taxon>Propionibacteriales</taxon>
        <taxon>Kribbellaceae</taxon>
        <taxon>Kribbella</taxon>
    </lineage>
</organism>
<comment type="caution">
    <text evidence="3">The sequence shown here is derived from an EMBL/GenBank/DDBJ whole genome shotgun (WGS) entry which is preliminary data.</text>
</comment>